<dbReference type="Proteomes" id="UP000593836">
    <property type="component" value="Chromosome"/>
</dbReference>
<reference evidence="1 2" key="1">
    <citation type="submission" date="2020-05" db="EMBL/GenBank/DDBJ databases">
        <title>Sulfurimonas marisnigri, sp. nov., and Sulfurimonas baltica, sp. nov., manganese oxide reducing chemolithoautotrophs of the class Epsilonproteobacteria isolated from the pelagic redoxclines of the Black and Baltic Seas and emended description of the genus Sulfurimonas.</title>
        <authorList>
            <person name="Henkel J.V."/>
            <person name="Laudan C."/>
            <person name="Werner J."/>
            <person name="Neu T."/>
            <person name="Plewe S."/>
            <person name="Sproer C."/>
            <person name="Bunk B."/>
            <person name="Schulz-Vogt H.N."/>
        </authorList>
    </citation>
    <scope>NUCLEOTIDE SEQUENCE [LARGE SCALE GENOMIC DNA]</scope>
    <source>
        <strain evidence="1 2">SoZ1</strain>
    </source>
</reference>
<dbReference type="AlphaFoldDB" id="A0A7S7RRJ1"/>
<protein>
    <submittedName>
        <fullName evidence="1">Uncharacterized protein</fullName>
    </submittedName>
</protein>
<keyword evidence="2" id="KW-1185">Reference proteome</keyword>
<gene>
    <name evidence="1" type="ORF">HUE87_05805</name>
</gene>
<evidence type="ECO:0000313" key="1">
    <source>
        <dbReference type="EMBL" id="QOY55738.1"/>
    </source>
</evidence>
<dbReference type="RefSeq" id="WP_194367776.1">
    <property type="nucleotide sequence ID" value="NZ_CP054493.1"/>
</dbReference>
<evidence type="ECO:0000313" key="2">
    <source>
        <dbReference type="Proteomes" id="UP000593836"/>
    </source>
</evidence>
<sequence length="507" mass="59185">MKNIASELNTYLKTNLPKPSIDFKWDDLDNENFFLYLNKNYPKNFLSNSENLLNIKRAFKEYFEPIGYPLLKLTENTIRIKVFEYKTEPKDSINLDAIINIIESYEDLIEYDYKGIEGLISIPEDVKNKIYSFVRNINNEDINKKELIRFAVRHAFELEESDIIIIRSNQIIIKLLDGFLIEEVADNQKNTVANRYNGIDEDKLKSFNDEIFSQQDNKDFFYFTAEEFVDTYFLVKNIDNIAYEKNAFSLIQSIIIEQLTNLFDNNNEFFKGFAGYIFRIHFKEVFGYIADIILEEVGSSNKNMIEFLKYYSLDVVVLDGIKYKVPRMEAENGMRWNITSIMSIVRVYIKAKISIDNIYEKVNDLNNDISGLYIGGISPLEYNNGLKREIDKLSQEANYDTKKLDSYIDTLSSSKDENERKTLKNDIVSIKRNLLHQKEQKAVLSSKLIDSSVVANYADIKREIDSLKREENRDKKILIQNQDSYMSIQNALVKALTSKKILLGKVK</sequence>
<proteinExistence type="predicted"/>
<accession>A0A7S7RRJ1</accession>
<name>A0A7S7RRJ1_9BACT</name>
<dbReference type="KEGG" id="smas:HUE87_05805"/>
<dbReference type="EMBL" id="CP054493">
    <property type="protein sequence ID" value="QOY55738.1"/>
    <property type="molecule type" value="Genomic_DNA"/>
</dbReference>
<organism evidence="1 2">
    <name type="scientific">Candidatus Sulfurimonas marisnigri</name>
    <dbReference type="NCBI Taxonomy" id="2740405"/>
    <lineage>
        <taxon>Bacteria</taxon>
        <taxon>Pseudomonadati</taxon>
        <taxon>Campylobacterota</taxon>
        <taxon>Epsilonproteobacteria</taxon>
        <taxon>Campylobacterales</taxon>
        <taxon>Sulfurimonadaceae</taxon>
        <taxon>Sulfurimonas</taxon>
    </lineage>
</organism>